<evidence type="ECO:0000313" key="5">
    <source>
        <dbReference type="Proteomes" id="UP000184368"/>
    </source>
</evidence>
<keyword evidence="1 2" id="KW-0732">Signal</keyword>
<dbReference type="RefSeq" id="WP_083596664.1">
    <property type="nucleotide sequence ID" value="NZ_FQUO01000018.1"/>
</dbReference>
<keyword evidence="5" id="KW-1185">Reference proteome</keyword>
<dbReference type="EMBL" id="FQUO01000018">
    <property type="protein sequence ID" value="SHG10438.1"/>
    <property type="molecule type" value="Genomic_DNA"/>
</dbReference>
<name>A0A1M5H3F8_9BACT</name>
<feature type="domain" description="Outer membrane protein beta-barrel" evidence="3">
    <location>
        <begin position="7"/>
        <end position="161"/>
    </location>
</feature>
<dbReference type="Gene3D" id="2.40.160.20">
    <property type="match status" value="1"/>
</dbReference>
<protein>
    <submittedName>
        <fullName evidence="4">Outer membrane protein beta-barrel domain-containing protein</fullName>
    </submittedName>
</protein>
<feature type="signal peptide" evidence="2">
    <location>
        <begin position="1"/>
        <end position="20"/>
    </location>
</feature>
<accession>A0A1M5H3F8</accession>
<dbReference type="Pfam" id="PF13505">
    <property type="entry name" value="OMP_b-brl"/>
    <property type="match status" value="1"/>
</dbReference>
<dbReference type="OrthoDB" id="945117at2"/>
<evidence type="ECO:0000259" key="3">
    <source>
        <dbReference type="Pfam" id="PF13505"/>
    </source>
</evidence>
<organism evidence="4 5">
    <name type="scientific">Cnuella takakiae</name>
    <dbReference type="NCBI Taxonomy" id="1302690"/>
    <lineage>
        <taxon>Bacteria</taxon>
        <taxon>Pseudomonadati</taxon>
        <taxon>Bacteroidota</taxon>
        <taxon>Chitinophagia</taxon>
        <taxon>Chitinophagales</taxon>
        <taxon>Chitinophagaceae</taxon>
        <taxon>Cnuella</taxon>
    </lineage>
</organism>
<feature type="chain" id="PRO_5009910637" evidence="2">
    <location>
        <begin position="21"/>
        <end position="180"/>
    </location>
</feature>
<dbReference type="Proteomes" id="UP000184368">
    <property type="component" value="Unassembled WGS sequence"/>
</dbReference>
<evidence type="ECO:0000256" key="1">
    <source>
        <dbReference type="ARBA" id="ARBA00022729"/>
    </source>
</evidence>
<dbReference type="SUPFAM" id="SSF56925">
    <property type="entry name" value="OMPA-like"/>
    <property type="match status" value="1"/>
</dbReference>
<proteinExistence type="predicted"/>
<dbReference type="InterPro" id="IPR027385">
    <property type="entry name" value="Beta-barrel_OMP"/>
</dbReference>
<dbReference type="AlphaFoldDB" id="A0A1M5H3F8"/>
<dbReference type="InterPro" id="IPR011250">
    <property type="entry name" value="OMP/PagP_B-barrel"/>
</dbReference>
<evidence type="ECO:0000313" key="4">
    <source>
        <dbReference type="EMBL" id="SHG10438.1"/>
    </source>
</evidence>
<reference evidence="4 5" key="1">
    <citation type="submission" date="2016-11" db="EMBL/GenBank/DDBJ databases">
        <authorList>
            <person name="Jaros S."/>
            <person name="Januszkiewicz K."/>
            <person name="Wedrychowicz H."/>
        </authorList>
    </citation>
    <scope>NUCLEOTIDE SEQUENCE [LARGE SCALE GENOMIC DNA]</scope>
    <source>
        <strain evidence="4 5">DSM 26897</strain>
    </source>
</reference>
<sequence length="180" mass="18973">MKRMITLLALGILLHQAASAQTEKGSSLIGGNLEVNTAKDNSSINVTPMVGYFFANNFAAGANIGLDYSKTGDVKSTGFGIGPFARYYFGTGMLRPLVQGNLNFTSYKTKTPTTSNSFTGTNYFLGGGAAAFLNRNVALEGLIGYDHTAFENQDGTGGLSLKIGFQVYLSRAQVAAATGR</sequence>
<evidence type="ECO:0000256" key="2">
    <source>
        <dbReference type="SAM" id="SignalP"/>
    </source>
</evidence>
<gene>
    <name evidence="4" type="ORF">SAMN05444008_11813</name>
</gene>
<dbReference type="STRING" id="1302690.BUE76_03845"/>